<evidence type="ECO:0000256" key="2">
    <source>
        <dbReference type="ARBA" id="ARBA00023163"/>
    </source>
</evidence>
<dbReference type="AlphaFoldDB" id="L9WBD6"/>
<dbReference type="GO" id="GO:0017025">
    <property type="term" value="F:TBP-class protein binding"/>
    <property type="evidence" value="ECO:0007669"/>
    <property type="project" value="InterPro"/>
</dbReference>
<evidence type="ECO:0000313" key="5">
    <source>
        <dbReference type="Proteomes" id="UP000011661"/>
    </source>
</evidence>
<keyword evidence="5" id="KW-1185">Reference proteome</keyword>
<feature type="domain" description="Transcription factor TFIIB cyclin-like" evidence="3">
    <location>
        <begin position="6"/>
        <end position="90"/>
    </location>
</feature>
<dbReference type="STRING" id="1230460.C495_06178"/>
<sequence length="108" mass="11593">MRAALSPVTHIEAIAIKVGASYDTQTIAYRIAQDCEDDPATWGRAPRSVGAAALYVAAQLCDEHITQQEIADAAGIARGTIRDNYPPIAEHAEEMESINVECVEVPAQ</sequence>
<dbReference type="EMBL" id="AOHX01000029">
    <property type="protein sequence ID" value="ELY46672.1"/>
    <property type="molecule type" value="Genomic_DNA"/>
</dbReference>
<dbReference type="InterPro" id="IPR000812">
    <property type="entry name" value="TFIIB"/>
</dbReference>
<keyword evidence="4" id="KW-0648">Protein biosynthesis</keyword>
<reference evidence="4 5" key="1">
    <citation type="journal article" date="2014" name="PLoS Genet.">
        <title>Phylogenetically driven sequencing of extremely halophilic archaea reveals strategies for static and dynamic osmo-response.</title>
        <authorList>
            <person name="Becker E.A."/>
            <person name="Seitzer P.M."/>
            <person name="Tritt A."/>
            <person name="Larsen D."/>
            <person name="Krusor M."/>
            <person name="Yao A.I."/>
            <person name="Wu D."/>
            <person name="Madern D."/>
            <person name="Eisen J.A."/>
            <person name="Darling A.E."/>
            <person name="Facciotti M.T."/>
        </authorList>
    </citation>
    <scope>NUCLEOTIDE SEQUENCE [LARGE SCALE GENOMIC DNA]</scope>
    <source>
        <strain evidence="4 5">JCM 14089</strain>
    </source>
</reference>
<dbReference type="InterPro" id="IPR013150">
    <property type="entry name" value="TFIIB_cyclin"/>
</dbReference>
<accession>L9WBD6</accession>
<organism evidence="4 5">
    <name type="scientific">Natronorubrum sulfidifaciens JCM 14089</name>
    <dbReference type="NCBI Taxonomy" id="1230460"/>
    <lineage>
        <taxon>Archaea</taxon>
        <taxon>Methanobacteriati</taxon>
        <taxon>Methanobacteriota</taxon>
        <taxon>Stenosarchaea group</taxon>
        <taxon>Halobacteria</taxon>
        <taxon>Halobacteriales</taxon>
        <taxon>Natrialbaceae</taxon>
        <taxon>Natronorubrum</taxon>
    </lineage>
</organism>
<name>L9WBD6_9EURY</name>
<dbReference type="eggNOG" id="arCOG01981">
    <property type="taxonomic scope" value="Archaea"/>
</dbReference>
<dbReference type="InterPro" id="IPR036915">
    <property type="entry name" value="Cyclin-like_sf"/>
</dbReference>
<dbReference type="RefSeq" id="WP_008161007.1">
    <property type="nucleotide sequence ID" value="NZ_AOHX01000029.1"/>
</dbReference>
<protein>
    <submittedName>
        <fullName evidence="4">Transcription initiation factor IIB</fullName>
    </submittedName>
</protein>
<comment type="caution">
    <text evidence="4">The sequence shown here is derived from an EMBL/GenBank/DDBJ whole genome shotgun (WGS) entry which is preliminary data.</text>
</comment>
<dbReference type="SUPFAM" id="SSF47954">
    <property type="entry name" value="Cyclin-like"/>
    <property type="match status" value="1"/>
</dbReference>
<evidence type="ECO:0000256" key="1">
    <source>
        <dbReference type="ARBA" id="ARBA00023015"/>
    </source>
</evidence>
<gene>
    <name evidence="4" type="primary">tfb</name>
    <name evidence="4" type="ORF">C495_06178</name>
</gene>
<keyword evidence="2" id="KW-0804">Transcription</keyword>
<dbReference type="GO" id="GO:0003743">
    <property type="term" value="F:translation initiation factor activity"/>
    <property type="evidence" value="ECO:0007669"/>
    <property type="project" value="UniProtKB-KW"/>
</dbReference>
<dbReference type="Pfam" id="PF00382">
    <property type="entry name" value="TFIIB"/>
    <property type="match status" value="1"/>
</dbReference>
<evidence type="ECO:0000259" key="3">
    <source>
        <dbReference type="Pfam" id="PF00382"/>
    </source>
</evidence>
<dbReference type="Gene3D" id="1.10.472.10">
    <property type="entry name" value="Cyclin-like"/>
    <property type="match status" value="1"/>
</dbReference>
<proteinExistence type="predicted"/>
<dbReference type="Proteomes" id="UP000011661">
    <property type="component" value="Unassembled WGS sequence"/>
</dbReference>
<dbReference type="GO" id="GO:0070897">
    <property type="term" value="P:transcription preinitiation complex assembly"/>
    <property type="evidence" value="ECO:0007669"/>
    <property type="project" value="InterPro"/>
</dbReference>
<keyword evidence="4" id="KW-0396">Initiation factor</keyword>
<evidence type="ECO:0000313" key="4">
    <source>
        <dbReference type="EMBL" id="ELY46672.1"/>
    </source>
</evidence>
<dbReference type="PRINTS" id="PR00685">
    <property type="entry name" value="TIFACTORIIB"/>
</dbReference>
<keyword evidence="1" id="KW-0805">Transcription regulation</keyword>